<dbReference type="RefSeq" id="WP_264207110.1">
    <property type="nucleotide sequence ID" value="NZ_JAOZEW010000016.1"/>
</dbReference>
<organism evidence="1 2">
    <name type="scientific">Flavobacterium shii</name>
    <dbReference type="NCBI Taxonomy" id="2987687"/>
    <lineage>
        <taxon>Bacteria</taxon>
        <taxon>Pseudomonadati</taxon>
        <taxon>Bacteroidota</taxon>
        <taxon>Flavobacteriia</taxon>
        <taxon>Flavobacteriales</taxon>
        <taxon>Flavobacteriaceae</taxon>
        <taxon>Flavobacterium</taxon>
    </lineage>
</organism>
<dbReference type="AlphaFoldDB" id="A0A9X3BZ92"/>
<sequence>MNTLATNDAPQLLNSIVDLIDKINHIVAKTVNQRNRDYENKTQSFIKLNITIVHTLCAQLSLSRNT</sequence>
<comment type="caution">
    <text evidence="1">The sequence shown here is derived from an EMBL/GenBank/DDBJ whole genome shotgun (WGS) entry which is preliminary data.</text>
</comment>
<protein>
    <submittedName>
        <fullName evidence="1">Uncharacterized protein</fullName>
    </submittedName>
</protein>
<accession>A0A9X3BZ92</accession>
<gene>
    <name evidence="1" type="ORF">OIU83_15175</name>
</gene>
<dbReference type="EMBL" id="JAOZEW010000016">
    <property type="protein sequence ID" value="MCV9929006.1"/>
    <property type="molecule type" value="Genomic_DNA"/>
</dbReference>
<name>A0A9X3BZ92_9FLAO</name>
<evidence type="ECO:0000313" key="1">
    <source>
        <dbReference type="EMBL" id="MCV9929006.1"/>
    </source>
</evidence>
<dbReference type="Proteomes" id="UP001151079">
    <property type="component" value="Unassembled WGS sequence"/>
</dbReference>
<evidence type="ECO:0000313" key="2">
    <source>
        <dbReference type="Proteomes" id="UP001151079"/>
    </source>
</evidence>
<keyword evidence="2" id="KW-1185">Reference proteome</keyword>
<proteinExistence type="predicted"/>
<reference evidence="1" key="1">
    <citation type="submission" date="2022-10" db="EMBL/GenBank/DDBJ databases">
        <title>Two novel species of Flavobacterium.</title>
        <authorList>
            <person name="Liu Q."/>
            <person name="Xin Y.-H."/>
        </authorList>
    </citation>
    <scope>NUCLEOTIDE SEQUENCE</scope>
    <source>
        <strain evidence="1">LS1R49</strain>
    </source>
</reference>